<dbReference type="AlphaFoldDB" id="A0A382X694"/>
<sequence>MKKILYIQYTDPFLWPVVVHGSNILSSKGYKVLFLGVQSVSDISKRIDMTLNDNVTIKLLWYLDPGVRQKIQYVFFNLWVLIHFVFWRPHVIYASEKLVCPVAYVIKILSKKTKLIYFEPIYLGEGVQTGLEFVRASRQRLARIADLCLVPNEARLLKFIEDVGDYGNTIFAHNFPRHQEFKDIPFRENPETGKLKLFCFGFLGPDKLPLQLFEALEELKDKVELVVAGIDRYRDPNRGKSHSKIIKNEIKKRELEK</sequence>
<organism evidence="1">
    <name type="scientific">marine metagenome</name>
    <dbReference type="NCBI Taxonomy" id="408172"/>
    <lineage>
        <taxon>unclassified sequences</taxon>
        <taxon>metagenomes</taxon>
        <taxon>ecological metagenomes</taxon>
    </lineage>
</organism>
<proteinExistence type="predicted"/>
<dbReference type="SUPFAM" id="SSF53756">
    <property type="entry name" value="UDP-Glycosyltransferase/glycogen phosphorylase"/>
    <property type="match status" value="1"/>
</dbReference>
<protein>
    <recommendedName>
        <fullName evidence="2">Glycosyltransferase subfamily 4-like N-terminal domain-containing protein</fullName>
    </recommendedName>
</protein>
<feature type="non-terminal residue" evidence="1">
    <location>
        <position position="257"/>
    </location>
</feature>
<gene>
    <name evidence="1" type="ORF">METZ01_LOCUS419233</name>
</gene>
<accession>A0A382X694</accession>
<dbReference type="EMBL" id="UINC01165147">
    <property type="protein sequence ID" value="SVD66379.1"/>
    <property type="molecule type" value="Genomic_DNA"/>
</dbReference>
<reference evidence="1" key="1">
    <citation type="submission" date="2018-05" db="EMBL/GenBank/DDBJ databases">
        <authorList>
            <person name="Lanie J.A."/>
            <person name="Ng W.-L."/>
            <person name="Kazmierczak K.M."/>
            <person name="Andrzejewski T.M."/>
            <person name="Davidsen T.M."/>
            <person name="Wayne K.J."/>
            <person name="Tettelin H."/>
            <person name="Glass J.I."/>
            <person name="Rusch D."/>
            <person name="Podicherti R."/>
            <person name="Tsui H.-C.T."/>
            <person name="Winkler M.E."/>
        </authorList>
    </citation>
    <scope>NUCLEOTIDE SEQUENCE</scope>
</reference>
<name>A0A382X694_9ZZZZ</name>
<evidence type="ECO:0008006" key="2">
    <source>
        <dbReference type="Google" id="ProtNLM"/>
    </source>
</evidence>
<evidence type="ECO:0000313" key="1">
    <source>
        <dbReference type="EMBL" id="SVD66379.1"/>
    </source>
</evidence>